<feature type="region of interest" description="Disordered" evidence="5">
    <location>
        <begin position="520"/>
        <end position="605"/>
    </location>
</feature>
<feature type="coiled-coil region" evidence="4">
    <location>
        <begin position="1738"/>
        <end position="1843"/>
    </location>
</feature>
<dbReference type="PANTHER" id="PTHR24166">
    <property type="entry name" value="ROLLING PEBBLES, ISOFORM B"/>
    <property type="match status" value="1"/>
</dbReference>
<feature type="repeat" description="ANK" evidence="3">
    <location>
        <begin position="130"/>
        <end position="162"/>
    </location>
</feature>
<feature type="repeat" description="ANK" evidence="3">
    <location>
        <begin position="229"/>
        <end position="261"/>
    </location>
</feature>
<proteinExistence type="predicted"/>
<feature type="compositionally biased region" description="Polar residues" evidence="5">
    <location>
        <begin position="845"/>
        <end position="854"/>
    </location>
</feature>
<feature type="region of interest" description="Disordered" evidence="5">
    <location>
        <begin position="457"/>
        <end position="483"/>
    </location>
</feature>
<feature type="region of interest" description="Disordered" evidence="5">
    <location>
        <begin position="666"/>
        <end position="692"/>
    </location>
</feature>
<evidence type="ECO:0000256" key="3">
    <source>
        <dbReference type="PROSITE-ProRule" id="PRU00023"/>
    </source>
</evidence>
<keyword evidence="2 3" id="KW-0040">ANK repeat</keyword>
<evidence type="ECO:0000256" key="1">
    <source>
        <dbReference type="ARBA" id="ARBA00022737"/>
    </source>
</evidence>
<dbReference type="PANTHER" id="PTHR24166:SF48">
    <property type="entry name" value="PROTEIN VAPYRIN"/>
    <property type="match status" value="1"/>
</dbReference>
<feature type="coiled-coil region" evidence="4">
    <location>
        <begin position="1876"/>
        <end position="1959"/>
    </location>
</feature>
<evidence type="ECO:0000256" key="4">
    <source>
        <dbReference type="SAM" id="Coils"/>
    </source>
</evidence>
<dbReference type="InterPro" id="IPR036770">
    <property type="entry name" value="Ankyrin_rpt-contain_sf"/>
</dbReference>
<feature type="repeat" description="ANK" evidence="3">
    <location>
        <begin position="97"/>
        <end position="129"/>
    </location>
</feature>
<feature type="coiled-coil region" evidence="4">
    <location>
        <begin position="2234"/>
        <end position="2296"/>
    </location>
</feature>
<feature type="coiled-coil region" evidence="4">
    <location>
        <begin position="1144"/>
        <end position="1264"/>
    </location>
</feature>
<feature type="coiled-coil region" evidence="4">
    <location>
        <begin position="2446"/>
        <end position="2473"/>
    </location>
</feature>
<keyword evidence="1" id="KW-0677">Repeat</keyword>
<feature type="region of interest" description="Disordered" evidence="5">
    <location>
        <begin position="1"/>
        <end position="34"/>
    </location>
</feature>
<dbReference type="InterPro" id="IPR050889">
    <property type="entry name" value="Dendritic_Spine_Reg/Scaffold"/>
</dbReference>
<feature type="coiled-coil region" evidence="4">
    <location>
        <begin position="2017"/>
        <end position="2093"/>
    </location>
</feature>
<feature type="coiled-coil region" evidence="4">
    <location>
        <begin position="1612"/>
        <end position="1681"/>
    </location>
</feature>
<dbReference type="SUPFAM" id="SSF90257">
    <property type="entry name" value="Myosin rod fragments"/>
    <property type="match status" value="1"/>
</dbReference>
<feature type="region of interest" description="Disordered" evidence="5">
    <location>
        <begin position="1511"/>
        <end position="1534"/>
    </location>
</feature>
<feature type="coiled-coil region" evidence="4">
    <location>
        <begin position="1377"/>
        <end position="1411"/>
    </location>
</feature>
<feature type="region of interest" description="Disordered" evidence="5">
    <location>
        <begin position="355"/>
        <end position="378"/>
    </location>
</feature>
<reference evidence="7" key="1">
    <citation type="submission" date="2025-08" db="UniProtKB">
        <authorList>
            <consortium name="RefSeq"/>
        </authorList>
    </citation>
    <scope>IDENTIFICATION</scope>
</reference>
<feature type="compositionally biased region" description="Low complexity" evidence="5">
    <location>
        <begin position="880"/>
        <end position="893"/>
    </location>
</feature>
<evidence type="ECO:0000313" key="6">
    <source>
        <dbReference type="Proteomes" id="UP001652625"/>
    </source>
</evidence>
<gene>
    <name evidence="7" type="primary">LOC101240476</name>
</gene>
<feature type="coiled-coil region" evidence="4">
    <location>
        <begin position="1289"/>
        <end position="1323"/>
    </location>
</feature>
<feature type="compositionally biased region" description="Basic and acidic residues" evidence="5">
    <location>
        <begin position="562"/>
        <end position="585"/>
    </location>
</feature>
<evidence type="ECO:0000256" key="5">
    <source>
        <dbReference type="SAM" id="MobiDB-lite"/>
    </source>
</evidence>
<dbReference type="Pfam" id="PF13637">
    <property type="entry name" value="Ank_4"/>
    <property type="match status" value="1"/>
</dbReference>
<feature type="coiled-coil region" evidence="4">
    <location>
        <begin position="2129"/>
        <end position="2198"/>
    </location>
</feature>
<feature type="repeat" description="ANK" evidence="3">
    <location>
        <begin position="163"/>
        <end position="195"/>
    </location>
</feature>
<accession>A0ABM4DH67</accession>
<evidence type="ECO:0000313" key="7">
    <source>
        <dbReference type="RefSeq" id="XP_065673825.1"/>
    </source>
</evidence>
<feature type="region of interest" description="Disordered" evidence="5">
    <location>
        <begin position="845"/>
        <end position="893"/>
    </location>
</feature>
<dbReference type="Proteomes" id="UP001652625">
    <property type="component" value="Chromosome 14"/>
</dbReference>
<dbReference type="PROSITE" id="PS50088">
    <property type="entry name" value="ANK_REPEAT"/>
    <property type="match status" value="5"/>
</dbReference>
<dbReference type="InterPro" id="IPR002110">
    <property type="entry name" value="Ankyrin_rpt"/>
</dbReference>
<feature type="repeat" description="ANK" evidence="3">
    <location>
        <begin position="196"/>
        <end position="228"/>
    </location>
</feature>
<sequence length="2593" mass="298718">MSGLKKLLSGKRKSAQKNQKQEEPTELQKTSLGNLSFGSKSGSSIDLIGLSENKNGYIVKNKDLSKVSKAVWQGDLLKLKEIANNKKKVNWNETDKENRTVLHLACAQGFAEIVEFIISNGANVNMSDSEGKTPLMKACEQSNTKIVECLLKNGAETNVFDMNHVSAMHIAAAQGNIEIGMMLADHNAKLDVKDKNQVTPLHLCCALGNKDFVDFLLTEYVAVNCIDSQRRTPLMAACIDGHEDIVELLIENNADVLLVDKDGSTAYQLAENYKNSGICAILKSHTAKVNRQTPTSRESPLSKDALFSPVAKSLNEMFSPSGSSGSRGSAISFTAAVIPTKPIFGQPADNFEVTEKSEESFSEKLGDNSWADSDSEKLSKQHKIPKGFNFSSLIKKKEFEKDSHIVLSTDIEKKKLDVVNNTTSTIDTLKTNVEQLVIERKNESLLKANNNFLPKEVNKSEEESLNTKNKKTSKPIAIIPPPPLDIEFNGNSWSQSDASDFSDLPISDFNKSSHDLINEVGTSDQVPKNDKNNNDIEFSMGQADSKWDSEESEVDSSLYKNKNKDENIKENNKINQHLEEVDRKATVAQKTKSSSISEDMEDSSWDSENSEFVEQQVQKNTTDILEDVHNMRENEKLTKEISPETNDYHPDNDLEVLLSPTKPKIAPRILRPKEDSQTVKENNTESKSKDDRKKNLIALGILTSTEEEESESEWEIEQRKRKELTKINQTSNHVLKKNDEVAILPTPNSFVATKMLLPLGSADQGKVKNNSGTENLELIPGDQVKKETAHIVFDSSSESTVLYDDGDTSDGGQKIDNHTNKQPNLLYESQADKNIEDKIVVSIQNSESTHSLSRSDGEVVDEADQEIKESSESFDDFSLSEENSNSKFSEEISTSVKEPTCPLPMFDDNAVSLNLMESKISSHSNIVQNVDNGFVPQGKLCQPVLNNVECKSVKFAKICQNLESTEIEIKDEVEIHKKNNKYRKEENAVEEKISENFSERIIEISQLAAVSIGKIHDTNEIQQKDVDDDKRILLIAEKEKLIEKEMERVQLLQKELTMKTESFYLREKEFETQKEMLVKEEQVLKAQLFEKENRLVETKLLLDSEVQAKELLKQQLVELEVSLKKEILFKEESIQAMIKTEQASQGLIEKLQKEMQNLVDLRNEMELKLLAIIENEKKIKIEMENKRAKDIESLINKKEEELQERINQIQTDYQRNFNEKLEEKNTYSNIETMKTHIETLEYSLETLKEKEKTLKESLVQEEEVLRQSLHARIESEEVNLKKQLFANMKVLEEELYAEHEKKLKSLSIEATEQKNKHESQLNEKIAEIELKFVEKEKSLEFKEIQRKENFDLEAEKRETELAKSLKIMELNKKQELAVMESSAKEAWEKRLQALEEEYKKKEESLHKKVVLGREQDEDKRETTRGKVNEVTVDLPDMHTNEINHNEFAGRSKELEDCLATSKIHRDLARKKVLAMSSIEINRHVETDDFLVIDMDMSSKSAIIQSLKHHGEGNTLDHLKSTSTPKKDEYKDEAQNRSLQKELDLTRNKLNLLMEKAIVQDHLSKEMECDITEMHRTIELLTHGNSDKEKSLLDLDLQLRSVKYKLDQEAEARMVAEKICQQLKDQINKSNQKATKEVEERLSLEQVSQQTLSDLKILQNRILKLESEKEELKVLLDAEKKARSFQEELYKDQLHQHELILTEARKSSLDHAQAISKIHMLDETKKQVESSADFLKVELAKTNVELSSANSKYEELKHRLETELSSLQKSCDSKSDKIVLVEKELIQTQLHLENEKSNFKIEMAKLQMLLEKEENQSHRLSEEVHSLQNRLKQSDIELDKVSADKLTIEKQAIIEREKGHYEKLSLEKDLAFTKDQLKSALKRLESSELSANSLTDQLQSIELALSGKREEFMQNSNEVQTLREAVLLLENKIKNNQELNSKLTTKLELEEEKNKSTLNELYYVKKELDVTKEQLVEKEHSTNVKQDSMNSNMILLQNDFLKEKSELLLINQQNMLRLEAFESKLQESDLKIKEKNSKYQKLLSERESIKLNLLNTESRIQALNKERDEYINKNKELEKTINQLREEKYEIEHQRCMLDQKLKEVSHTLDKTLLITDETTLKLSKQSSDVDKITNSNVELQNNINKLKNESISIEARLREEKAKAEVLLQDLRDANEARDRLEVLLSNAKGNNAALEEKLHSESLYRSMREKEAEEHKGLWESEIKSRSKLGVKILGMEKEINDLKAQIDEERRKTRRAIDLKKATDGKVEVYEQRSEQHHREILILRNKIKQYQKKLKGTECGESQLQTIYADFDKERQSFLLDKVNLKRQLDQVSEHLRQEQEMRSRLEKINYEQTIDIANLRSAEKVYFNERESLEKSLRENMVEVENLKKYYEHHYVSREEIEEYKRDMETKARLDVNKKLQEVNLHLEEQSLAREAFEKIRIEREVKARKDMEETISQLKMEISSLKSNLFDGLAKRDTSEIQAQRFKTLFHEERNLNDKIHEKLEKTNDLLALQRNCTNVFFEDSISKISKKLLEDSPNKYKYSPALHGQFSSYPKPTLWSTIKESSPNGNSAERDYADLFERRNLLS</sequence>
<dbReference type="SMART" id="SM00248">
    <property type="entry name" value="ANK"/>
    <property type="match status" value="6"/>
</dbReference>
<dbReference type="PROSITE" id="PS50297">
    <property type="entry name" value="ANK_REP_REGION"/>
    <property type="match status" value="4"/>
</dbReference>
<dbReference type="Gene3D" id="1.25.40.20">
    <property type="entry name" value="Ankyrin repeat-containing domain"/>
    <property type="match status" value="2"/>
</dbReference>
<evidence type="ECO:0000256" key="2">
    <source>
        <dbReference type="ARBA" id="ARBA00023043"/>
    </source>
</evidence>
<dbReference type="RefSeq" id="XP_065673825.1">
    <property type="nucleotide sequence ID" value="XM_065817753.1"/>
</dbReference>
<feature type="coiled-coil region" evidence="4">
    <location>
        <begin position="2325"/>
        <end position="2352"/>
    </location>
</feature>
<keyword evidence="6" id="KW-1185">Reference proteome</keyword>
<dbReference type="SUPFAM" id="SSF48403">
    <property type="entry name" value="Ankyrin repeat"/>
    <property type="match status" value="1"/>
</dbReference>
<keyword evidence="4" id="KW-0175">Coiled coil</keyword>
<organism evidence="6 7">
    <name type="scientific">Hydra vulgaris</name>
    <name type="common">Hydra</name>
    <name type="synonym">Hydra attenuata</name>
    <dbReference type="NCBI Taxonomy" id="6087"/>
    <lineage>
        <taxon>Eukaryota</taxon>
        <taxon>Metazoa</taxon>
        <taxon>Cnidaria</taxon>
        <taxon>Hydrozoa</taxon>
        <taxon>Hydroidolina</taxon>
        <taxon>Anthoathecata</taxon>
        <taxon>Aplanulata</taxon>
        <taxon>Hydridae</taxon>
        <taxon>Hydra</taxon>
    </lineage>
</organism>
<feature type="compositionally biased region" description="Basic and acidic residues" evidence="5">
    <location>
        <begin position="355"/>
        <end position="366"/>
    </location>
</feature>
<feature type="compositionally biased region" description="Basic and acidic residues" evidence="5">
    <location>
        <begin position="671"/>
        <end position="692"/>
    </location>
</feature>
<dbReference type="Pfam" id="PF12796">
    <property type="entry name" value="Ank_2"/>
    <property type="match status" value="2"/>
</dbReference>
<name>A0ABM4DH67_HYDVU</name>
<dbReference type="GeneID" id="101240476"/>
<protein>
    <submittedName>
        <fullName evidence="7">Golgin subfamily A member 4 isoform X2</fullName>
    </submittedName>
</protein>